<dbReference type="SMART" id="SM00280">
    <property type="entry name" value="KAZAL"/>
    <property type="match status" value="1"/>
</dbReference>
<proteinExistence type="predicted"/>
<reference evidence="3" key="1">
    <citation type="submission" date="2019-08" db="EMBL/GenBank/DDBJ databases">
        <title>Three high-quality genomes provides insights into domestication of ducks.</title>
        <authorList>
            <person name="Hou Z.C."/>
            <person name="Zhu F."/>
            <person name="Yin Z.T."/>
            <person name="Zhang F."/>
        </authorList>
    </citation>
    <scope>NUCLEOTIDE SEQUENCE [LARGE SCALE GENOMIC DNA]</scope>
</reference>
<reference evidence="3" key="2">
    <citation type="submission" date="2025-08" db="UniProtKB">
        <authorList>
            <consortium name="Ensembl"/>
        </authorList>
    </citation>
    <scope>IDENTIFICATION</scope>
</reference>
<dbReference type="PROSITE" id="PS51465">
    <property type="entry name" value="KAZAL_2"/>
    <property type="match status" value="1"/>
</dbReference>
<evidence type="ECO:0000313" key="3">
    <source>
        <dbReference type="Ensembl" id="ENSAPLP00020016298.1"/>
    </source>
</evidence>
<evidence type="ECO:0000259" key="2">
    <source>
        <dbReference type="PROSITE" id="PS51465"/>
    </source>
</evidence>
<dbReference type="AlphaFoldDB" id="A0A8B9T603"/>
<feature type="domain" description="Kazal-like" evidence="2">
    <location>
        <begin position="64"/>
        <end position="124"/>
    </location>
</feature>
<reference evidence="3" key="3">
    <citation type="submission" date="2025-09" db="UniProtKB">
        <authorList>
            <consortium name="Ensembl"/>
        </authorList>
    </citation>
    <scope>IDENTIFICATION</scope>
</reference>
<dbReference type="Gene3D" id="3.30.60.30">
    <property type="match status" value="1"/>
</dbReference>
<evidence type="ECO:0000256" key="1">
    <source>
        <dbReference type="ARBA" id="ARBA00023157"/>
    </source>
</evidence>
<evidence type="ECO:0000313" key="4">
    <source>
        <dbReference type="Proteomes" id="UP000694400"/>
    </source>
</evidence>
<organism evidence="3 4">
    <name type="scientific">Anas platyrhynchos</name>
    <name type="common">Mallard</name>
    <name type="synonym">Anas boschas</name>
    <dbReference type="NCBI Taxonomy" id="8839"/>
    <lineage>
        <taxon>Eukaryota</taxon>
        <taxon>Metazoa</taxon>
        <taxon>Chordata</taxon>
        <taxon>Craniata</taxon>
        <taxon>Vertebrata</taxon>
        <taxon>Euteleostomi</taxon>
        <taxon>Archelosauria</taxon>
        <taxon>Archosauria</taxon>
        <taxon>Dinosauria</taxon>
        <taxon>Saurischia</taxon>
        <taxon>Theropoda</taxon>
        <taxon>Coelurosauria</taxon>
        <taxon>Aves</taxon>
        <taxon>Neognathae</taxon>
        <taxon>Galloanserae</taxon>
        <taxon>Anseriformes</taxon>
        <taxon>Anatidae</taxon>
        <taxon>Anatinae</taxon>
        <taxon>Anas</taxon>
    </lineage>
</organism>
<dbReference type="CDD" id="cd00104">
    <property type="entry name" value="KAZAL_FS"/>
    <property type="match status" value="1"/>
</dbReference>
<dbReference type="Ensembl" id="ENSAPLT00020017587.1">
    <property type="protein sequence ID" value="ENSAPLP00020016298.1"/>
    <property type="gene ID" value="ENSAPLG00020011732.1"/>
</dbReference>
<dbReference type="SUPFAM" id="SSF100895">
    <property type="entry name" value="Kazal-type serine protease inhibitors"/>
    <property type="match status" value="1"/>
</dbReference>
<dbReference type="InterPro" id="IPR036058">
    <property type="entry name" value="Kazal_dom_sf"/>
</dbReference>
<name>A0A8B9T603_ANAPL</name>
<keyword evidence="1" id="KW-1015">Disulfide bond</keyword>
<dbReference type="Proteomes" id="UP000694400">
    <property type="component" value="Chromosome 14"/>
</dbReference>
<sequence length="126" mass="13495">GERKGFWLLGPTGGVTSLQTWLCQSCDGCAAGQRGLRAMPGLRALLSSIKEGLAREPAPNVISFSLQLDCDRILHGVKGGRIFCNKSSQPVCGTDGKTYKNECGEISCVLGALMLSKHRSKCLRLI</sequence>
<accession>A0A8B9T603</accession>
<dbReference type="Pfam" id="PF00050">
    <property type="entry name" value="Kazal_1"/>
    <property type="match status" value="1"/>
</dbReference>
<dbReference type="InterPro" id="IPR002350">
    <property type="entry name" value="Kazal_dom"/>
</dbReference>
<protein>
    <recommendedName>
        <fullName evidence="2">Kazal-like domain-containing protein</fullName>
    </recommendedName>
</protein>